<dbReference type="GO" id="GO:0022857">
    <property type="term" value="F:transmembrane transporter activity"/>
    <property type="evidence" value="ECO:0007669"/>
    <property type="project" value="TreeGrafter"/>
</dbReference>
<evidence type="ECO:0000256" key="5">
    <source>
        <dbReference type="ARBA" id="ARBA00022692"/>
    </source>
</evidence>
<evidence type="ECO:0000256" key="9">
    <source>
        <dbReference type="SAM" id="Phobius"/>
    </source>
</evidence>
<evidence type="ECO:0000313" key="12">
    <source>
        <dbReference type="Proteomes" id="UP001329915"/>
    </source>
</evidence>
<evidence type="ECO:0000256" key="4">
    <source>
        <dbReference type="ARBA" id="ARBA00022519"/>
    </source>
</evidence>
<evidence type="ECO:0000256" key="2">
    <source>
        <dbReference type="ARBA" id="ARBA00022448"/>
    </source>
</evidence>
<dbReference type="PANTHER" id="PTHR35011">
    <property type="entry name" value="2,3-DIKETO-L-GULONATE TRAP TRANSPORTER SMALL PERMEASE PROTEIN YIAM"/>
    <property type="match status" value="1"/>
</dbReference>
<keyword evidence="7 9" id="KW-0472">Membrane</keyword>
<dbReference type="InterPro" id="IPR007387">
    <property type="entry name" value="TRAP_DctQ"/>
</dbReference>
<reference evidence="11 12" key="1">
    <citation type="submission" date="2023-04" db="EMBL/GenBank/DDBJ databases">
        <authorList>
            <person name="Hsu D."/>
        </authorList>
    </citation>
    <scope>NUCLEOTIDE SEQUENCE [LARGE SCALE GENOMIC DNA]</scope>
    <source>
        <strain evidence="11 12">MK1</strain>
    </source>
</reference>
<feature type="transmembrane region" description="Helical" evidence="9">
    <location>
        <begin position="7"/>
        <end position="31"/>
    </location>
</feature>
<feature type="domain" description="Tripartite ATP-independent periplasmic transporters DctQ component" evidence="10">
    <location>
        <begin position="27"/>
        <end position="150"/>
    </location>
</feature>
<name>A0AAU0UNX7_9FIRM</name>
<sequence length="159" mass="17718">MTKTLKSLVGLITASAGIFAGTLPILMAIIISYDVLLRYLFNAQTTWVVETTEYMVAFVILIGASYTSSQGGHVSVDFLVTRVSDKWKRVFAAVTSIINLVFITVFLWQSVLFWWEAYSLGWKSWGILSVPLAIPYAFFVLGMMFLLLDETLNLVSKGA</sequence>
<comment type="similarity">
    <text evidence="8">Belongs to the TRAP transporter small permease family.</text>
</comment>
<keyword evidence="5 9" id="KW-0812">Transmembrane</keyword>
<feature type="transmembrane region" description="Helical" evidence="9">
    <location>
        <begin position="51"/>
        <end position="69"/>
    </location>
</feature>
<dbReference type="PANTHER" id="PTHR35011:SF2">
    <property type="entry name" value="2,3-DIKETO-L-GULONATE TRAP TRANSPORTER SMALL PERMEASE PROTEIN YIAM"/>
    <property type="match status" value="1"/>
</dbReference>
<dbReference type="EMBL" id="CP121694">
    <property type="protein sequence ID" value="WRO22811.1"/>
    <property type="molecule type" value="Genomic_DNA"/>
</dbReference>
<accession>A0AAU0UNX7</accession>
<keyword evidence="2" id="KW-0813">Transport</keyword>
<keyword evidence="6 9" id="KW-1133">Transmembrane helix</keyword>
<proteinExistence type="inferred from homology"/>
<evidence type="ECO:0000259" key="10">
    <source>
        <dbReference type="Pfam" id="PF04290"/>
    </source>
</evidence>
<feature type="transmembrane region" description="Helical" evidence="9">
    <location>
        <begin position="127"/>
        <end position="148"/>
    </location>
</feature>
<dbReference type="GO" id="GO:0015740">
    <property type="term" value="P:C4-dicarboxylate transport"/>
    <property type="evidence" value="ECO:0007669"/>
    <property type="project" value="TreeGrafter"/>
</dbReference>
<evidence type="ECO:0000256" key="3">
    <source>
        <dbReference type="ARBA" id="ARBA00022475"/>
    </source>
</evidence>
<comment type="subcellular location">
    <subcellularLocation>
        <location evidence="1">Cell inner membrane</location>
        <topology evidence="1">Multi-pass membrane protein</topology>
    </subcellularLocation>
</comment>
<dbReference type="Proteomes" id="UP001329915">
    <property type="component" value="Chromosome"/>
</dbReference>
<evidence type="ECO:0000256" key="6">
    <source>
        <dbReference type="ARBA" id="ARBA00022989"/>
    </source>
</evidence>
<evidence type="ECO:0000256" key="7">
    <source>
        <dbReference type="ARBA" id="ARBA00023136"/>
    </source>
</evidence>
<keyword evidence="4" id="KW-0997">Cell inner membrane</keyword>
<organism evidence="11 12">
    <name type="scientific">Metallumcola ferriviriculae</name>
    <dbReference type="NCBI Taxonomy" id="3039180"/>
    <lineage>
        <taxon>Bacteria</taxon>
        <taxon>Bacillati</taxon>
        <taxon>Bacillota</taxon>
        <taxon>Clostridia</taxon>
        <taxon>Neomoorellales</taxon>
        <taxon>Desulfitibacteraceae</taxon>
        <taxon>Metallumcola</taxon>
    </lineage>
</organism>
<dbReference type="KEGG" id="dbc:MFMK1_002652"/>
<dbReference type="InterPro" id="IPR055348">
    <property type="entry name" value="DctQ"/>
</dbReference>
<protein>
    <submittedName>
        <fullName evidence="11">TRAP transporter small permease</fullName>
    </submittedName>
</protein>
<dbReference type="AlphaFoldDB" id="A0AAU0UNX7"/>
<evidence type="ECO:0000313" key="11">
    <source>
        <dbReference type="EMBL" id="WRO22811.1"/>
    </source>
</evidence>
<dbReference type="GO" id="GO:0005886">
    <property type="term" value="C:plasma membrane"/>
    <property type="evidence" value="ECO:0007669"/>
    <property type="project" value="UniProtKB-SubCell"/>
</dbReference>
<dbReference type="Pfam" id="PF04290">
    <property type="entry name" value="DctQ"/>
    <property type="match status" value="1"/>
</dbReference>
<feature type="transmembrane region" description="Helical" evidence="9">
    <location>
        <begin position="90"/>
        <end position="115"/>
    </location>
</feature>
<keyword evidence="3" id="KW-1003">Cell membrane</keyword>
<evidence type="ECO:0000256" key="8">
    <source>
        <dbReference type="ARBA" id="ARBA00038436"/>
    </source>
</evidence>
<gene>
    <name evidence="11" type="ORF">MFMK1_002652</name>
</gene>
<evidence type="ECO:0000256" key="1">
    <source>
        <dbReference type="ARBA" id="ARBA00004429"/>
    </source>
</evidence>
<keyword evidence="12" id="KW-1185">Reference proteome</keyword>
<dbReference type="RefSeq" id="WP_366922208.1">
    <property type="nucleotide sequence ID" value="NZ_CP121694.1"/>
</dbReference>